<dbReference type="GO" id="GO:0003824">
    <property type="term" value="F:catalytic activity"/>
    <property type="evidence" value="ECO:0007669"/>
    <property type="project" value="InterPro"/>
</dbReference>
<sequence length="260" mass="27836">MKIMTFNILSGGEDRFEALLTLVAAARPDLLVLQECVGWEDGARLRAVAEAVGAPPGERHAVLGSANPRPSGRRNHVAVVSRAPLAKARVHAPEVLAHCLVELELSLAGEPLLVLGTHLNAGSEDRRLAEARWLLSLVPPARFAAGLWALAGDLNAISRRDPYPADLDARLAAAGIEKYGSPPRFDTMDTLEAFGWTDALRLRPRSPRWATALRGRAGAQVETRTDYVLLSPRLSGRLALADVIDVGAASDHHAVVAEIA</sequence>
<dbReference type="Gene3D" id="3.60.10.10">
    <property type="entry name" value="Endonuclease/exonuclease/phosphatase"/>
    <property type="match status" value="1"/>
</dbReference>
<dbReference type="PATRIC" id="fig|1254432.3.peg.2091"/>
<dbReference type="AlphaFoldDB" id="S4XNE9"/>
<accession>S4XNE9</accession>
<dbReference type="KEGG" id="scu:SCE1572_09365"/>
<proteinExistence type="predicted"/>
<gene>
    <name evidence="2" type="ORF">SCE1572_09365</name>
</gene>
<reference evidence="2 3" key="1">
    <citation type="journal article" date="2013" name="Sci. Rep.">
        <title>Extraordinary expansion of a Sorangium cellulosum genome from an alkaline milieu.</title>
        <authorList>
            <person name="Han K."/>
            <person name="Li Z.F."/>
            <person name="Peng R."/>
            <person name="Zhu L.P."/>
            <person name="Zhou T."/>
            <person name="Wang L.G."/>
            <person name="Li S.G."/>
            <person name="Zhang X.B."/>
            <person name="Hu W."/>
            <person name="Wu Z.H."/>
            <person name="Qin N."/>
            <person name="Li Y.Z."/>
        </authorList>
    </citation>
    <scope>NUCLEOTIDE SEQUENCE [LARGE SCALE GENOMIC DNA]</scope>
    <source>
        <strain evidence="2 3">So0157-2</strain>
    </source>
</reference>
<dbReference type="SUPFAM" id="SSF56219">
    <property type="entry name" value="DNase I-like"/>
    <property type="match status" value="1"/>
</dbReference>
<dbReference type="eggNOG" id="COG0708">
    <property type="taxonomic scope" value="Bacteria"/>
</dbReference>
<dbReference type="STRING" id="1254432.SCE1572_09365"/>
<dbReference type="HOGENOM" id="CLU_092367_0_0_7"/>
<protein>
    <submittedName>
        <fullName evidence="2">Nuclease</fullName>
    </submittedName>
</protein>
<dbReference type="Proteomes" id="UP000014803">
    <property type="component" value="Chromosome"/>
</dbReference>
<dbReference type="InterPro" id="IPR036691">
    <property type="entry name" value="Endo/exonu/phosph_ase_sf"/>
</dbReference>
<dbReference type="InterPro" id="IPR005135">
    <property type="entry name" value="Endo/exonuclease/phosphatase"/>
</dbReference>
<dbReference type="Pfam" id="PF03372">
    <property type="entry name" value="Exo_endo_phos"/>
    <property type="match status" value="1"/>
</dbReference>
<evidence type="ECO:0000313" key="2">
    <source>
        <dbReference type="EMBL" id="AGP34697.1"/>
    </source>
</evidence>
<evidence type="ECO:0000259" key="1">
    <source>
        <dbReference type="Pfam" id="PF03372"/>
    </source>
</evidence>
<evidence type="ECO:0000313" key="3">
    <source>
        <dbReference type="Proteomes" id="UP000014803"/>
    </source>
</evidence>
<feature type="domain" description="Endonuclease/exonuclease/phosphatase" evidence="1">
    <location>
        <begin position="4"/>
        <end position="252"/>
    </location>
</feature>
<name>S4XNE9_SORCE</name>
<organism evidence="2 3">
    <name type="scientific">Sorangium cellulosum So0157-2</name>
    <dbReference type="NCBI Taxonomy" id="1254432"/>
    <lineage>
        <taxon>Bacteria</taxon>
        <taxon>Pseudomonadati</taxon>
        <taxon>Myxococcota</taxon>
        <taxon>Polyangia</taxon>
        <taxon>Polyangiales</taxon>
        <taxon>Polyangiaceae</taxon>
        <taxon>Sorangium</taxon>
    </lineage>
</organism>
<dbReference type="EMBL" id="CP003969">
    <property type="protein sequence ID" value="AGP34697.1"/>
    <property type="molecule type" value="Genomic_DNA"/>
</dbReference>